<evidence type="ECO:0000256" key="5">
    <source>
        <dbReference type="ARBA" id="ARBA00022840"/>
    </source>
</evidence>
<dbReference type="EMBL" id="CAJOBJ010164211">
    <property type="protein sequence ID" value="CAF4858002.1"/>
    <property type="molecule type" value="Genomic_DNA"/>
</dbReference>
<feature type="domain" description="AGC-kinase C-terminal" evidence="6">
    <location>
        <begin position="29"/>
        <end position="49"/>
    </location>
</feature>
<dbReference type="Gene3D" id="1.10.510.10">
    <property type="entry name" value="Transferase(Phosphotransferase) domain 1"/>
    <property type="match status" value="1"/>
</dbReference>
<comment type="caution">
    <text evidence="8">The sequence shown here is derived from an EMBL/GenBank/DDBJ whole genome shotgun (WGS) entry which is preliminary data.</text>
</comment>
<accession>A0A8S3C2L0</accession>
<keyword evidence="4" id="KW-0418">Kinase</keyword>
<dbReference type="PROSITE" id="PS51285">
    <property type="entry name" value="AGC_KINASE_CTER"/>
    <property type="match status" value="1"/>
</dbReference>
<feature type="non-terminal residue" evidence="8">
    <location>
        <position position="49"/>
    </location>
</feature>
<dbReference type="EMBL" id="CAJOBH010066275">
    <property type="protein sequence ID" value="CAF4449882.1"/>
    <property type="molecule type" value="Genomic_DNA"/>
</dbReference>
<dbReference type="GO" id="GO:0005524">
    <property type="term" value="F:ATP binding"/>
    <property type="evidence" value="ECO:0007669"/>
    <property type="project" value="UniProtKB-KW"/>
</dbReference>
<evidence type="ECO:0000313" key="9">
    <source>
        <dbReference type="Proteomes" id="UP000681720"/>
    </source>
</evidence>
<evidence type="ECO:0000256" key="2">
    <source>
        <dbReference type="ARBA" id="ARBA00022679"/>
    </source>
</evidence>
<dbReference type="InterPro" id="IPR000961">
    <property type="entry name" value="AGC-kinase_C"/>
</dbReference>
<keyword evidence="5" id="KW-0067">ATP-binding</keyword>
<gene>
    <name evidence="7" type="ORF">BYL167_LOCUS33707</name>
    <name evidence="8" type="ORF">GIL414_LOCUS49740</name>
</gene>
<keyword evidence="3" id="KW-0547">Nucleotide-binding</keyword>
<reference evidence="8" key="1">
    <citation type="submission" date="2021-02" db="EMBL/GenBank/DDBJ databases">
        <authorList>
            <person name="Nowell W R."/>
        </authorList>
    </citation>
    <scope>NUCLEOTIDE SEQUENCE</scope>
</reference>
<organism evidence="8 9">
    <name type="scientific">Rotaria magnacalcarata</name>
    <dbReference type="NCBI Taxonomy" id="392030"/>
    <lineage>
        <taxon>Eukaryota</taxon>
        <taxon>Metazoa</taxon>
        <taxon>Spiralia</taxon>
        <taxon>Gnathifera</taxon>
        <taxon>Rotifera</taxon>
        <taxon>Eurotatoria</taxon>
        <taxon>Bdelloidea</taxon>
        <taxon>Philodinida</taxon>
        <taxon>Philodinidae</taxon>
        <taxon>Rotaria</taxon>
    </lineage>
</organism>
<dbReference type="PANTHER" id="PTHR24351">
    <property type="entry name" value="RIBOSOMAL PROTEIN S6 KINASE"/>
    <property type="match status" value="1"/>
</dbReference>
<dbReference type="Proteomes" id="UP000681720">
    <property type="component" value="Unassembled WGS sequence"/>
</dbReference>
<evidence type="ECO:0000256" key="4">
    <source>
        <dbReference type="ARBA" id="ARBA00022777"/>
    </source>
</evidence>
<proteinExistence type="predicted"/>
<evidence type="ECO:0000259" key="6">
    <source>
        <dbReference type="PROSITE" id="PS51285"/>
    </source>
</evidence>
<name>A0A8S3C2L0_9BILA</name>
<sequence>MTKNPAKRLGCVAAQGGEDAIKRHAFFAGKIDWEALEQRQVKPPFKPKV</sequence>
<protein>
    <recommendedName>
        <fullName evidence="6">AGC-kinase C-terminal domain-containing protein</fullName>
    </recommendedName>
</protein>
<evidence type="ECO:0000313" key="7">
    <source>
        <dbReference type="EMBL" id="CAF4449882.1"/>
    </source>
</evidence>
<keyword evidence="2" id="KW-0808">Transferase</keyword>
<evidence type="ECO:0000313" key="8">
    <source>
        <dbReference type="EMBL" id="CAF4858002.1"/>
    </source>
</evidence>
<dbReference type="GO" id="GO:0004674">
    <property type="term" value="F:protein serine/threonine kinase activity"/>
    <property type="evidence" value="ECO:0007669"/>
    <property type="project" value="UniProtKB-KW"/>
</dbReference>
<dbReference type="Proteomes" id="UP000681967">
    <property type="component" value="Unassembled WGS sequence"/>
</dbReference>
<evidence type="ECO:0000256" key="3">
    <source>
        <dbReference type="ARBA" id="ARBA00022741"/>
    </source>
</evidence>
<evidence type="ECO:0000256" key="1">
    <source>
        <dbReference type="ARBA" id="ARBA00022527"/>
    </source>
</evidence>
<dbReference type="AlphaFoldDB" id="A0A8S3C2L0"/>
<keyword evidence="1" id="KW-0723">Serine/threonine-protein kinase</keyword>